<dbReference type="Gene3D" id="1.10.10.10">
    <property type="entry name" value="Winged helix-like DNA-binding domain superfamily/Winged helix DNA-binding domain"/>
    <property type="match status" value="1"/>
</dbReference>
<dbReference type="SMART" id="SM00421">
    <property type="entry name" value="HTH_LUXR"/>
    <property type="match status" value="1"/>
</dbReference>
<dbReference type="CDD" id="cd06170">
    <property type="entry name" value="LuxR_C_like"/>
    <property type="match status" value="1"/>
</dbReference>
<keyword evidence="3" id="KW-0804">Transcription</keyword>
<keyword evidence="6" id="KW-1185">Reference proteome</keyword>
<dbReference type="AlphaFoldDB" id="A0A934QXI3"/>
<reference evidence="5" key="1">
    <citation type="submission" date="2020-12" db="EMBL/GenBank/DDBJ databases">
        <title>Prauserella sp. ASG 168, a novel actinomycete isolated from cave rock.</title>
        <authorList>
            <person name="Suriyachadkun C."/>
        </authorList>
    </citation>
    <scope>NUCLEOTIDE SEQUENCE</scope>
    <source>
        <strain evidence="5">ASG 168</strain>
    </source>
</reference>
<evidence type="ECO:0000313" key="6">
    <source>
        <dbReference type="Proteomes" id="UP000635245"/>
    </source>
</evidence>
<dbReference type="EMBL" id="JAENJH010000008">
    <property type="protein sequence ID" value="MBK1787967.1"/>
    <property type="molecule type" value="Genomic_DNA"/>
</dbReference>
<dbReference type="PANTHER" id="PTHR44688">
    <property type="entry name" value="DNA-BINDING TRANSCRIPTIONAL ACTIVATOR DEVR_DOSR"/>
    <property type="match status" value="1"/>
</dbReference>
<comment type="caution">
    <text evidence="5">The sequence shown here is derived from an EMBL/GenBank/DDBJ whole genome shotgun (WGS) entry which is preliminary data.</text>
</comment>
<dbReference type="InterPro" id="IPR000792">
    <property type="entry name" value="Tscrpt_reg_LuxR_C"/>
</dbReference>
<protein>
    <submittedName>
        <fullName evidence="5">Helix-turn-helix transcriptional regulator</fullName>
    </submittedName>
</protein>
<dbReference type="Proteomes" id="UP000635245">
    <property type="component" value="Unassembled WGS sequence"/>
</dbReference>
<gene>
    <name evidence="5" type="ORF">JHE00_26855</name>
</gene>
<keyword evidence="2" id="KW-0238">DNA-binding</keyword>
<sequence>MLVEDHPVVLRGLRVLTVEQSGTHSGVELCPSLKSELAARGDREHTILRQILEGRSNPDFAHRLSIEITTVKTHVRNILRKFGVDTRRDLLSPHAAQRSH</sequence>
<evidence type="ECO:0000256" key="2">
    <source>
        <dbReference type="ARBA" id="ARBA00023125"/>
    </source>
</evidence>
<dbReference type="GO" id="GO:0006355">
    <property type="term" value="P:regulation of DNA-templated transcription"/>
    <property type="evidence" value="ECO:0007669"/>
    <property type="project" value="InterPro"/>
</dbReference>
<proteinExistence type="predicted"/>
<evidence type="ECO:0000313" key="5">
    <source>
        <dbReference type="EMBL" id="MBK1787967.1"/>
    </source>
</evidence>
<dbReference type="SUPFAM" id="SSF46894">
    <property type="entry name" value="C-terminal effector domain of the bipartite response regulators"/>
    <property type="match status" value="1"/>
</dbReference>
<dbReference type="PANTHER" id="PTHR44688:SF16">
    <property type="entry name" value="DNA-BINDING TRANSCRIPTIONAL ACTIVATOR DEVR_DOSR"/>
    <property type="match status" value="1"/>
</dbReference>
<dbReference type="InterPro" id="IPR036388">
    <property type="entry name" value="WH-like_DNA-bd_sf"/>
</dbReference>
<evidence type="ECO:0000256" key="1">
    <source>
        <dbReference type="ARBA" id="ARBA00023015"/>
    </source>
</evidence>
<dbReference type="PRINTS" id="PR00038">
    <property type="entry name" value="HTHLUXR"/>
</dbReference>
<accession>A0A934QXI3</accession>
<dbReference type="InterPro" id="IPR016032">
    <property type="entry name" value="Sig_transdc_resp-reg_C-effctor"/>
</dbReference>
<name>A0A934QXI3_9PSEU</name>
<evidence type="ECO:0000259" key="4">
    <source>
        <dbReference type="PROSITE" id="PS50043"/>
    </source>
</evidence>
<dbReference type="RefSeq" id="WP_200323194.1">
    <property type="nucleotide sequence ID" value="NZ_JAENJH010000008.1"/>
</dbReference>
<feature type="domain" description="HTH luxR-type" evidence="4">
    <location>
        <begin position="33"/>
        <end position="98"/>
    </location>
</feature>
<dbReference type="Pfam" id="PF00196">
    <property type="entry name" value="GerE"/>
    <property type="match status" value="1"/>
</dbReference>
<keyword evidence="1" id="KW-0805">Transcription regulation</keyword>
<dbReference type="PROSITE" id="PS50043">
    <property type="entry name" value="HTH_LUXR_2"/>
    <property type="match status" value="1"/>
</dbReference>
<dbReference type="GO" id="GO:0003677">
    <property type="term" value="F:DNA binding"/>
    <property type="evidence" value="ECO:0007669"/>
    <property type="project" value="UniProtKB-KW"/>
</dbReference>
<organism evidence="5 6">
    <name type="scientific">Prauserella cavernicola</name>
    <dbReference type="NCBI Taxonomy" id="2800127"/>
    <lineage>
        <taxon>Bacteria</taxon>
        <taxon>Bacillati</taxon>
        <taxon>Actinomycetota</taxon>
        <taxon>Actinomycetes</taxon>
        <taxon>Pseudonocardiales</taxon>
        <taxon>Pseudonocardiaceae</taxon>
        <taxon>Prauserella</taxon>
    </lineage>
</organism>
<evidence type="ECO:0000256" key="3">
    <source>
        <dbReference type="ARBA" id="ARBA00023163"/>
    </source>
</evidence>